<comment type="caution">
    <text evidence="1">The sequence shown here is derived from an EMBL/GenBank/DDBJ whole genome shotgun (WGS) entry which is preliminary data.</text>
</comment>
<accession>A0A8T1UBW0</accession>
<dbReference type="AlphaFoldDB" id="A0A8T1UBW0"/>
<dbReference type="EMBL" id="JAENGZ010000432">
    <property type="protein sequence ID" value="KAG6959527.1"/>
    <property type="molecule type" value="Genomic_DNA"/>
</dbReference>
<gene>
    <name evidence="1" type="ORF">JG687_00008750</name>
</gene>
<protein>
    <submittedName>
        <fullName evidence="1">Uncharacterized protein</fullName>
    </submittedName>
</protein>
<evidence type="ECO:0000313" key="2">
    <source>
        <dbReference type="Proteomes" id="UP000688947"/>
    </source>
</evidence>
<dbReference type="Proteomes" id="UP000688947">
    <property type="component" value="Unassembled WGS sequence"/>
</dbReference>
<dbReference type="OrthoDB" id="10646212at2759"/>
<reference evidence="1" key="1">
    <citation type="submission" date="2021-01" db="EMBL/GenBank/DDBJ databases">
        <title>Phytophthora aleatoria, a newly-described species from Pinus radiata is distinct from Phytophthora cactorum isolates based on comparative genomics.</title>
        <authorList>
            <person name="Mcdougal R."/>
            <person name="Panda P."/>
            <person name="Williams N."/>
            <person name="Studholme D.J."/>
        </authorList>
    </citation>
    <scope>NUCLEOTIDE SEQUENCE</scope>
    <source>
        <strain evidence="1">NZFS 3830</strain>
    </source>
</reference>
<name>A0A8T1UBW0_9STRA</name>
<organism evidence="1 2">
    <name type="scientific">Phytophthora cactorum</name>
    <dbReference type="NCBI Taxonomy" id="29920"/>
    <lineage>
        <taxon>Eukaryota</taxon>
        <taxon>Sar</taxon>
        <taxon>Stramenopiles</taxon>
        <taxon>Oomycota</taxon>
        <taxon>Peronosporomycetes</taxon>
        <taxon>Peronosporales</taxon>
        <taxon>Peronosporaceae</taxon>
        <taxon>Phytophthora</taxon>
    </lineage>
</organism>
<evidence type="ECO:0000313" key="1">
    <source>
        <dbReference type="EMBL" id="KAG6959527.1"/>
    </source>
</evidence>
<proteinExistence type="predicted"/>
<sequence>MTFCCLWEKRRDQKGLSFIAPHTQKESYSIHQRDVATVACLPGKRLPDMDKPIISAGQIEEFRRAILILFHPFRSFGNFNIACGDSTSKIFQLWWQELAPEPARKFLYYSNDYYMSRELARQRIYDDTERYFACLGVHQVPVEEVDRCIAEAEQVLKLREQSTTTEAQNHRDDTVFPTQVSLLSDALASADIWIGSCFPTAPPMCCRYVKYITCGDIAAFEPE</sequence>